<dbReference type="EMBL" id="VSSQ01002242">
    <property type="protein sequence ID" value="MPM14211.1"/>
    <property type="molecule type" value="Genomic_DNA"/>
</dbReference>
<dbReference type="SUPFAM" id="SSF55681">
    <property type="entry name" value="Class II aaRS and biotin synthetases"/>
    <property type="match status" value="1"/>
</dbReference>
<accession>A0A644XEM2</accession>
<dbReference type="GO" id="GO:0004077">
    <property type="term" value="F:biotin--[biotin carboxyl-carrier protein] ligase activity"/>
    <property type="evidence" value="ECO:0007669"/>
    <property type="project" value="UniProtKB-EC"/>
</dbReference>
<gene>
    <name evidence="3" type="primary">birA_20</name>
    <name evidence="3" type="ORF">SDC9_60571</name>
</gene>
<dbReference type="InterPro" id="IPR004143">
    <property type="entry name" value="BPL_LPL_catalytic"/>
</dbReference>
<dbReference type="Gene3D" id="1.10.10.10">
    <property type="entry name" value="Winged helix-like DNA-binding domain superfamily/Winged helix DNA-binding domain"/>
    <property type="match status" value="1"/>
</dbReference>
<dbReference type="SUPFAM" id="SSF46785">
    <property type="entry name" value="Winged helix' DNA-binding domain"/>
    <property type="match status" value="1"/>
</dbReference>
<dbReference type="InterPro" id="IPR036390">
    <property type="entry name" value="WH_DNA-bd_sf"/>
</dbReference>
<dbReference type="PANTHER" id="PTHR12835:SF5">
    <property type="entry name" value="BIOTIN--PROTEIN LIGASE"/>
    <property type="match status" value="1"/>
</dbReference>
<evidence type="ECO:0000259" key="2">
    <source>
        <dbReference type="PROSITE" id="PS51733"/>
    </source>
</evidence>
<dbReference type="CDD" id="cd16442">
    <property type="entry name" value="BPL"/>
    <property type="match status" value="1"/>
</dbReference>
<dbReference type="InterPro" id="IPR003142">
    <property type="entry name" value="BPL_C"/>
</dbReference>
<dbReference type="GO" id="GO:0005737">
    <property type="term" value="C:cytoplasm"/>
    <property type="evidence" value="ECO:0007669"/>
    <property type="project" value="TreeGrafter"/>
</dbReference>
<dbReference type="InterPro" id="IPR045864">
    <property type="entry name" value="aa-tRNA-synth_II/BPL/LPL"/>
</dbReference>
<proteinExistence type="inferred from homology"/>
<evidence type="ECO:0000256" key="1">
    <source>
        <dbReference type="ARBA" id="ARBA00022598"/>
    </source>
</evidence>
<dbReference type="AlphaFoldDB" id="A0A644XEM2"/>
<evidence type="ECO:0000313" key="3">
    <source>
        <dbReference type="EMBL" id="MPM14211.1"/>
    </source>
</evidence>
<keyword evidence="1 3" id="KW-0436">Ligase</keyword>
<dbReference type="InterPro" id="IPR036388">
    <property type="entry name" value="WH-like_DNA-bd_sf"/>
</dbReference>
<dbReference type="PANTHER" id="PTHR12835">
    <property type="entry name" value="BIOTIN PROTEIN LIGASE"/>
    <property type="match status" value="1"/>
</dbReference>
<dbReference type="Gene3D" id="3.30.930.10">
    <property type="entry name" value="Bira Bifunctional Protein, Domain 2"/>
    <property type="match status" value="1"/>
</dbReference>
<dbReference type="InterPro" id="IPR004408">
    <property type="entry name" value="Biotin_CoA_COase_ligase"/>
</dbReference>
<dbReference type="HAMAP" id="MF_00978">
    <property type="entry name" value="Bifunct_BirA"/>
    <property type="match status" value="1"/>
</dbReference>
<dbReference type="GO" id="GO:0006355">
    <property type="term" value="P:regulation of DNA-templated transcription"/>
    <property type="evidence" value="ECO:0007669"/>
    <property type="project" value="InterPro"/>
</dbReference>
<organism evidence="3">
    <name type="scientific">bioreactor metagenome</name>
    <dbReference type="NCBI Taxonomy" id="1076179"/>
    <lineage>
        <taxon>unclassified sequences</taxon>
        <taxon>metagenomes</taxon>
        <taxon>ecological metagenomes</taxon>
    </lineage>
</organism>
<dbReference type="Pfam" id="PF02237">
    <property type="entry name" value="BPL_C"/>
    <property type="match status" value="1"/>
</dbReference>
<dbReference type="Pfam" id="PF08279">
    <property type="entry name" value="HTH_11"/>
    <property type="match status" value="1"/>
</dbReference>
<dbReference type="Gene3D" id="2.30.30.100">
    <property type="match status" value="1"/>
</dbReference>
<dbReference type="InterPro" id="IPR013196">
    <property type="entry name" value="HTH_11"/>
</dbReference>
<feature type="domain" description="BPL/LPL catalytic" evidence="2">
    <location>
        <begin position="69"/>
        <end position="268"/>
    </location>
</feature>
<protein>
    <submittedName>
        <fullName evidence="3">Bifunctional ligase/repressor BirA</fullName>
        <ecNumber evidence="3">6.3.4.15</ecNumber>
    </submittedName>
</protein>
<dbReference type="NCBIfam" id="TIGR00121">
    <property type="entry name" value="birA_ligase"/>
    <property type="match status" value="1"/>
</dbReference>
<dbReference type="PROSITE" id="PS51733">
    <property type="entry name" value="BPL_LPL_CATALYTIC"/>
    <property type="match status" value="1"/>
</dbReference>
<comment type="caution">
    <text evidence="3">The sequence shown here is derived from an EMBL/GenBank/DDBJ whole genome shotgun (WGS) entry which is preliminary data.</text>
</comment>
<dbReference type="InterPro" id="IPR030855">
    <property type="entry name" value="Bifunct_BirA"/>
</dbReference>
<name>A0A644XEM2_9ZZZZ</name>
<dbReference type="Pfam" id="PF03099">
    <property type="entry name" value="BPL_LplA_LipB"/>
    <property type="match status" value="1"/>
</dbReference>
<sequence length="326" mass="35971">MNVKDKTLSVLENNKGNYISGADLAKELSVSRNAIWKAIKSLQNEGYNICAVTNKGYCLSSDTNILSSQSISKYLNKDDSPFSVNVYKTINSTNAAIKELAINGEKEGTVIISEEQTEGRGRFGRKFYSPKGTGIYMSILLRPQMHASKAFLITAATAVAVAEAIEAVSNKEAKIKWVNDIYCNNKKVCGILTEAFFDFESGITDYAVLGIGINVIIPKEGFAEEIKDIASGIFEDEISASTDIRSKLIAEVLEGFWNYYKHIEDKSFLESYKSRSLLINKEVNILSSKSSDKATVLEIDDECRLKVKMEDGTIKLLSSGEVSIKI</sequence>
<reference evidence="3" key="1">
    <citation type="submission" date="2019-08" db="EMBL/GenBank/DDBJ databases">
        <authorList>
            <person name="Kucharzyk K."/>
            <person name="Murdoch R.W."/>
            <person name="Higgins S."/>
            <person name="Loffler F."/>
        </authorList>
    </citation>
    <scope>NUCLEOTIDE SEQUENCE</scope>
</reference>
<dbReference type="EC" id="6.3.4.15" evidence="3"/>